<dbReference type="Pfam" id="PF01039">
    <property type="entry name" value="Carboxyl_trans"/>
    <property type="match status" value="1"/>
</dbReference>
<name>A0A7J3XZC1_9CREN</name>
<organism evidence="3">
    <name type="scientific">Thermogladius calderae</name>
    <dbReference type="NCBI Taxonomy" id="1200300"/>
    <lineage>
        <taxon>Archaea</taxon>
        <taxon>Thermoproteota</taxon>
        <taxon>Thermoprotei</taxon>
        <taxon>Desulfurococcales</taxon>
        <taxon>Desulfurococcaceae</taxon>
        <taxon>Thermogladius</taxon>
    </lineage>
</organism>
<dbReference type="SUPFAM" id="SSF52096">
    <property type="entry name" value="ClpP/crotonase"/>
    <property type="match status" value="2"/>
</dbReference>
<dbReference type="Gene3D" id="3.90.226.10">
    <property type="entry name" value="2-enoyl-CoA Hydratase, Chain A, domain 1"/>
    <property type="match status" value="2"/>
</dbReference>
<proteinExistence type="predicted"/>
<dbReference type="InterPro" id="IPR000438">
    <property type="entry name" value="Acetyl_CoA_COase_Trfase_b_su"/>
</dbReference>
<dbReference type="PROSITE" id="PS50980">
    <property type="entry name" value="COA_CT_NTER"/>
    <property type="match status" value="1"/>
</dbReference>
<accession>A0A7J3XZC1</accession>
<comment type="caution">
    <text evidence="3">The sequence shown here is derived from an EMBL/GenBank/DDBJ whole genome shotgun (WGS) entry which is preliminary data.</text>
</comment>
<dbReference type="InterPro" id="IPR029045">
    <property type="entry name" value="ClpP/crotonase-like_dom_sf"/>
</dbReference>
<dbReference type="InterPro" id="IPR011762">
    <property type="entry name" value="COA_CT_N"/>
</dbReference>
<feature type="domain" description="CoA carboxyltransferase N-terminal" evidence="1">
    <location>
        <begin position="5"/>
        <end position="260"/>
    </location>
</feature>
<dbReference type="EMBL" id="DRYK01000044">
    <property type="protein sequence ID" value="HHP67809.1"/>
    <property type="molecule type" value="Genomic_DNA"/>
</dbReference>
<dbReference type="PRINTS" id="PR01070">
    <property type="entry name" value="ACCCTRFRASEB"/>
</dbReference>
<dbReference type="PANTHER" id="PTHR43842">
    <property type="entry name" value="PROPIONYL-COA CARBOXYLASE BETA CHAIN"/>
    <property type="match status" value="1"/>
</dbReference>
<dbReference type="InterPro" id="IPR051047">
    <property type="entry name" value="AccD/PCCB"/>
</dbReference>
<dbReference type="GO" id="GO:0006633">
    <property type="term" value="P:fatty acid biosynthetic process"/>
    <property type="evidence" value="ECO:0007669"/>
    <property type="project" value="InterPro"/>
</dbReference>
<evidence type="ECO:0000313" key="3">
    <source>
        <dbReference type="EMBL" id="HHP67809.1"/>
    </source>
</evidence>
<dbReference type="GO" id="GO:0003989">
    <property type="term" value="F:acetyl-CoA carboxylase activity"/>
    <property type="evidence" value="ECO:0007669"/>
    <property type="project" value="InterPro"/>
</dbReference>
<gene>
    <name evidence="3" type="ORF">ENM60_03325</name>
</gene>
<dbReference type="InterPro" id="IPR034733">
    <property type="entry name" value="AcCoA_carboxyl_beta"/>
</dbReference>
<reference evidence="3" key="1">
    <citation type="journal article" date="2020" name="mSystems">
        <title>Genome- and Community-Level Interaction Insights into Carbon Utilization and Element Cycling Functions of Hydrothermarchaeota in Hydrothermal Sediment.</title>
        <authorList>
            <person name="Zhou Z."/>
            <person name="Liu Y."/>
            <person name="Xu W."/>
            <person name="Pan J."/>
            <person name="Luo Z.H."/>
            <person name="Li M."/>
        </authorList>
    </citation>
    <scope>NUCLEOTIDE SEQUENCE [LARGE SCALE GENOMIC DNA]</scope>
    <source>
        <strain evidence="3">SpSt-110</strain>
    </source>
</reference>
<protein>
    <submittedName>
        <fullName evidence="3">Acyl-CoA carboxylase subunit beta</fullName>
    </submittedName>
</protein>
<dbReference type="AlphaFoldDB" id="A0A7J3XZC1"/>
<dbReference type="GO" id="GO:0009317">
    <property type="term" value="C:acetyl-CoA carboxylase complex"/>
    <property type="evidence" value="ECO:0007669"/>
    <property type="project" value="InterPro"/>
</dbReference>
<dbReference type="PANTHER" id="PTHR43842:SF2">
    <property type="entry name" value="PROPIONYL-COA CARBOXYLASE BETA CHAIN, MITOCHONDRIAL"/>
    <property type="match status" value="1"/>
</dbReference>
<dbReference type="GO" id="GO:0004658">
    <property type="term" value="F:propionyl-CoA carboxylase activity"/>
    <property type="evidence" value="ECO:0007669"/>
    <property type="project" value="TreeGrafter"/>
</dbReference>
<feature type="domain" description="CoA carboxyltransferase C-terminal" evidence="2">
    <location>
        <begin position="264"/>
        <end position="506"/>
    </location>
</feature>
<dbReference type="PROSITE" id="PS50989">
    <property type="entry name" value="COA_CT_CTER"/>
    <property type="match status" value="1"/>
</dbReference>
<evidence type="ECO:0000259" key="1">
    <source>
        <dbReference type="PROSITE" id="PS50980"/>
    </source>
</evidence>
<sequence>MSRRHEDLIDELKALREKSTIGGGQDKIEAQRKKGKLWVRDRLNSLLDKGSFQEIQWLRTHRTTFFGMDKMKIYGDGVIIGYGKVDGRPVFIYAQDFTVFGGSIGEVHGEKIAYLIDMAIKYGAPVIGLYDSGGARIQEGVASLHSSGLLFAANVKASGVVPQIALMLGPCAGAASYSPALMDFVIMVKQAYMFITGPEVVKAATGVDVTFEELGGAAVHASKSGVAHIVVEDEDSAFMVTRKLLSYLPSNSNEEPPYIPTDDPVDRRLDNLYSVVPTDPVKPFDVREVIVSVVDNGEFLEIQPEYAKSAVVGFARVGGHGVCMVANQPAEKGGVIDIDASDKIARFVRFCDAFNFPIVTFVDTPGFMPGVDQEHGGIIRHGAKILHAYADATVPKITVIMRKAYGGAYIAMGSKSLGADISYAWPTAEIAVMGPEGAVRILYRKEAESKADPSKFYEEKTVEYRRLFANPYLSAELGYIDDVIDPAETRLKIATALEFVKRKREEYVGIVPKKHSNIPL</sequence>
<dbReference type="InterPro" id="IPR011763">
    <property type="entry name" value="COA_CT_C"/>
</dbReference>
<evidence type="ECO:0000259" key="2">
    <source>
        <dbReference type="PROSITE" id="PS50989"/>
    </source>
</evidence>